<dbReference type="InterPro" id="IPR000007">
    <property type="entry name" value="Tubby_C"/>
</dbReference>
<feature type="transmembrane region" description="Helical" evidence="2">
    <location>
        <begin position="22"/>
        <end position="43"/>
    </location>
</feature>
<evidence type="ECO:0000313" key="5">
    <source>
        <dbReference type="Proteomes" id="UP000000600"/>
    </source>
</evidence>
<dbReference type="InParanoid" id="A0DMD6"/>
<dbReference type="Proteomes" id="UP000000600">
    <property type="component" value="Unassembled WGS sequence"/>
</dbReference>
<dbReference type="EMBL" id="CT868496">
    <property type="protein sequence ID" value="CAK84203.1"/>
    <property type="molecule type" value="Genomic_DNA"/>
</dbReference>
<feature type="transmembrane region" description="Helical" evidence="2">
    <location>
        <begin position="93"/>
        <end position="115"/>
    </location>
</feature>
<evidence type="ECO:0000256" key="1">
    <source>
        <dbReference type="ARBA" id="ARBA00007129"/>
    </source>
</evidence>
<accession>A0DMD6</accession>
<dbReference type="GeneID" id="5037385"/>
<keyword evidence="2" id="KW-0812">Transmembrane</keyword>
<dbReference type="SUPFAM" id="SSF54518">
    <property type="entry name" value="Tubby C-terminal domain-like"/>
    <property type="match status" value="1"/>
</dbReference>
<dbReference type="PRINTS" id="PR01573">
    <property type="entry name" value="SUPERTUBBY"/>
</dbReference>
<keyword evidence="5" id="KW-1185">Reference proteome</keyword>
<gene>
    <name evidence="4" type="ORF">GSPATT00018421001</name>
</gene>
<organism evidence="4 5">
    <name type="scientific">Paramecium tetraurelia</name>
    <dbReference type="NCBI Taxonomy" id="5888"/>
    <lineage>
        <taxon>Eukaryota</taxon>
        <taxon>Sar</taxon>
        <taxon>Alveolata</taxon>
        <taxon>Ciliophora</taxon>
        <taxon>Intramacronucleata</taxon>
        <taxon>Oligohymenophorea</taxon>
        <taxon>Peniculida</taxon>
        <taxon>Parameciidae</taxon>
        <taxon>Paramecium</taxon>
    </lineage>
</organism>
<evidence type="ECO:0000256" key="2">
    <source>
        <dbReference type="SAM" id="Phobius"/>
    </source>
</evidence>
<dbReference type="HOGENOM" id="CLU_546866_0_0_1"/>
<dbReference type="Gene3D" id="3.20.90.10">
    <property type="entry name" value="Tubby Protein, Chain A"/>
    <property type="match status" value="1"/>
</dbReference>
<comment type="similarity">
    <text evidence="1">Belongs to the TUB family.</text>
</comment>
<dbReference type="STRING" id="5888.A0DMD6"/>
<dbReference type="KEGG" id="ptm:GSPATT00018421001"/>
<keyword evidence="2" id="KW-0472">Membrane</keyword>
<protein>
    <recommendedName>
        <fullName evidence="3">Tubby C-terminal domain-containing protein</fullName>
    </recommendedName>
</protein>
<feature type="domain" description="Tubby C-terminal" evidence="3">
    <location>
        <begin position="259"/>
        <end position="495"/>
    </location>
</feature>
<dbReference type="InterPro" id="IPR025659">
    <property type="entry name" value="Tubby-like_C"/>
</dbReference>
<dbReference type="Pfam" id="PF01167">
    <property type="entry name" value="Tub"/>
    <property type="match status" value="1"/>
</dbReference>
<proteinExistence type="inferred from homology"/>
<dbReference type="eggNOG" id="KOG2502">
    <property type="taxonomic scope" value="Eukaryota"/>
</dbReference>
<keyword evidence="2" id="KW-1133">Transmembrane helix</keyword>
<name>A0DMD6_PARTE</name>
<dbReference type="OrthoDB" id="8775810at2759"/>
<dbReference type="PANTHER" id="PTHR16517:SF7">
    <property type="entry name" value="PROTEIN KING TUBBY"/>
    <property type="match status" value="1"/>
</dbReference>
<sequence length="499" mass="58245">MSIYFFHSTSILIIDDTLQSKIIIFAIQLFSPSYYFIVIKFSVRIKRYSINLSFLCSSYLIQKTQFITSIPICFQFFISSFQQRTPIPNLPIIIQWFTYSFSKYIFSSILIPIVLNRQLQLLLNLNLSDIDLNCNYCDLQQTLKIKANFASNLYYVMITLFYNKMHYIFNIVKSYSYLNYSHKINLILLNNQTLLHLFEMSDEIIENNDNVAKQIIMDDGHEFVNSSDQRLPSMISQSHIPLPFQGEEFTPTNTDQFLNTTIPQGTILECDVKIVKGWFGCHLAYNFYHSKTQKLLLSVKKSKCTGSHRFYLSKSETELDVVGTLESNFSGTQFILYSKGLSYKNSNEKNNLRKELAFIHYEYQLLKTRKGNLFKAYIPSLKDGQPTQIIPTDENTGLKIKSRFINKRNQEYFEFRTQEPIWNQKYQSFTLPFNSRVNSASVHNFLLKQSNDDGKLNKDVAIQFGRFDEKILNIDIAYPFTPLQAFSIVISQLDNKLLI</sequence>
<dbReference type="AlphaFoldDB" id="A0DMD6"/>
<dbReference type="PANTHER" id="PTHR16517">
    <property type="entry name" value="TUBBY-RELATED"/>
    <property type="match status" value="1"/>
</dbReference>
<reference evidence="4 5" key="1">
    <citation type="journal article" date="2006" name="Nature">
        <title>Global trends of whole-genome duplications revealed by the ciliate Paramecium tetraurelia.</title>
        <authorList>
            <consortium name="Genoscope"/>
            <person name="Aury J.-M."/>
            <person name="Jaillon O."/>
            <person name="Duret L."/>
            <person name="Noel B."/>
            <person name="Jubin C."/>
            <person name="Porcel B.M."/>
            <person name="Segurens B."/>
            <person name="Daubin V."/>
            <person name="Anthouard V."/>
            <person name="Aiach N."/>
            <person name="Arnaiz O."/>
            <person name="Billaut A."/>
            <person name="Beisson J."/>
            <person name="Blanc I."/>
            <person name="Bouhouche K."/>
            <person name="Camara F."/>
            <person name="Duharcourt S."/>
            <person name="Guigo R."/>
            <person name="Gogendeau D."/>
            <person name="Katinka M."/>
            <person name="Keller A.-M."/>
            <person name="Kissmehl R."/>
            <person name="Klotz C."/>
            <person name="Koll F."/>
            <person name="Le Moue A."/>
            <person name="Lepere C."/>
            <person name="Malinsky S."/>
            <person name="Nowacki M."/>
            <person name="Nowak J.K."/>
            <person name="Plattner H."/>
            <person name="Poulain J."/>
            <person name="Ruiz F."/>
            <person name="Serrano V."/>
            <person name="Zagulski M."/>
            <person name="Dessen P."/>
            <person name="Betermier M."/>
            <person name="Weissenbach J."/>
            <person name="Scarpelli C."/>
            <person name="Schachter V."/>
            <person name="Sperling L."/>
            <person name="Meyer E."/>
            <person name="Cohen J."/>
            <person name="Wincker P."/>
        </authorList>
    </citation>
    <scope>NUCLEOTIDE SEQUENCE [LARGE SCALE GENOMIC DNA]</scope>
    <source>
        <strain evidence="4 5">Stock d4-2</strain>
    </source>
</reference>
<evidence type="ECO:0000259" key="3">
    <source>
        <dbReference type="Pfam" id="PF01167"/>
    </source>
</evidence>
<evidence type="ECO:0000313" key="4">
    <source>
        <dbReference type="EMBL" id="CAK84203.1"/>
    </source>
</evidence>
<dbReference type="RefSeq" id="XP_001451600.1">
    <property type="nucleotide sequence ID" value="XM_001451563.1"/>
</dbReference>